<gene>
    <name evidence="2" type="ORF">FHS38_005104</name>
</gene>
<evidence type="ECO:0000313" key="2">
    <source>
        <dbReference type="EMBL" id="MBB4889029.1"/>
    </source>
</evidence>
<keyword evidence="1" id="KW-0812">Transmembrane</keyword>
<accession>A0A7W7LF50</accession>
<sequence>MSPEEIRQAAQEETRPHQVAILCRIARLKYRRFIVTSIATGLGALLLLAANHLAALR</sequence>
<organism evidence="2 3">
    <name type="scientific">Streptomyces netropsis</name>
    <name type="common">Streptoverticillium netropsis</name>
    <dbReference type="NCBI Taxonomy" id="55404"/>
    <lineage>
        <taxon>Bacteria</taxon>
        <taxon>Bacillati</taxon>
        <taxon>Actinomycetota</taxon>
        <taxon>Actinomycetes</taxon>
        <taxon>Kitasatosporales</taxon>
        <taxon>Streptomycetaceae</taxon>
        <taxon>Streptomyces</taxon>
    </lineage>
</organism>
<feature type="transmembrane region" description="Helical" evidence="1">
    <location>
        <begin position="33"/>
        <end position="54"/>
    </location>
</feature>
<name>A0A7W7LF50_STRNE</name>
<dbReference type="RefSeq" id="WP_184737126.1">
    <property type="nucleotide sequence ID" value="NZ_BMRW01000002.1"/>
</dbReference>
<protein>
    <submittedName>
        <fullName evidence="2">Uncharacterized protein</fullName>
    </submittedName>
</protein>
<keyword evidence="1" id="KW-0472">Membrane</keyword>
<keyword evidence="3" id="KW-1185">Reference proteome</keyword>
<evidence type="ECO:0000313" key="3">
    <source>
        <dbReference type="Proteomes" id="UP000556436"/>
    </source>
</evidence>
<reference evidence="2 3" key="1">
    <citation type="submission" date="2020-08" db="EMBL/GenBank/DDBJ databases">
        <title>Genomic Encyclopedia of Type Strains, Phase III (KMG-III): the genomes of soil and plant-associated and newly described type strains.</title>
        <authorList>
            <person name="Whitman W."/>
        </authorList>
    </citation>
    <scope>NUCLEOTIDE SEQUENCE [LARGE SCALE GENOMIC DNA]</scope>
    <source>
        <strain evidence="2 3">CECT 3265</strain>
    </source>
</reference>
<dbReference type="AlphaFoldDB" id="A0A7W7LF50"/>
<evidence type="ECO:0000256" key="1">
    <source>
        <dbReference type="SAM" id="Phobius"/>
    </source>
</evidence>
<dbReference type="Proteomes" id="UP000556436">
    <property type="component" value="Unassembled WGS sequence"/>
</dbReference>
<comment type="caution">
    <text evidence="2">The sequence shown here is derived from an EMBL/GenBank/DDBJ whole genome shotgun (WGS) entry which is preliminary data.</text>
</comment>
<proteinExistence type="predicted"/>
<dbReference type="EMBL" id="JACHJG010000011">
    <property type="protein sequence ID" value="MBB4889029.1"/>
    <property type="molecule type" value="Genomic_DNA"/>
</dbReference>
<keyword evidence="1" id="KW-1133">Transmembrane helix</keyword>